<sequence length="243" mass="26203">MAGIFQRIGAIFQAKSNKALNKIEDPRETLDLSYEKQLDNLTKVRKAVADVATARKRIELQAAELQKQADKLQGQAKAALEQGNEDLAREALMRRAALGEQLKDLQVQHDQVAEQEQKLIQTSQTLQNQVEEFRTRKETIKATYTAAEAQTKISEAVSGISTSMGDAGQAMVRAQDKIAQMQARAGAMDELLASGALTDLSKPVDDIQAQLDKVSKASTVDGELAALKAEVGGGTAGELPSAK</sequence>
<evidence type="ECO:0000256" key="2">
    <source>
        <dbReference type="SAM" id="Coils"/>
    </source>
</evidence>
<evidence type="ECO:0000313" key="4">
    <source>
        <dbReference type="EMBL" id="CAB4862869.1"/>
    </source>
</evidence>
<organism evidence="4">
    <name type="scientific">freshwater metagenome</name>
    <dbReference type="NCBI Taxonomy" id="449393"/>
    <lineage>
        <taxon>unclassified sequences</taxon>
        <taxon>metagenomes</taxon>
        <taxon>ecological metagenomes</taxon>
    </lineage>
</organism>
<gene>
    <name evidence="3" type="ORF">UFOPK3164_01157</name>
    <name evidence="4" type="ORF">UFOPK3427_00302</name>
    <name evidence="5" type="ORF">UFOPK4112_01652</name>
</gene>
<proteinExistence type="inferred from homology"/>
<dbReference type="PANTHER" id="PTHR31088:SF6">
    <property type="entry name" value="PHAGE SHOCK PROTEIN A"/>
    <property type="match status" value="1"/>
</dbReference>
<feature type="coiled-coil region" evidence="2">
    <location>
        <begin position="48"/>
        <end position="150"/>
    </location>
</feature>
<dbReference type="EMBL" id="CAFBPM010000023">
    <property type="protein sequence ID" value="CAB5031061.1"/>
    <property type="molecule type" value="Genomic_DNA"/>
</dbReference>
<dbReference type="AlphaFoldDB" id="A0A6J7D383"/>
<dbReference type="EMBL" id="CAFBLT010000001">
    <property type="protein sequence ID" value="CAB4862869.1"/>
    <property type="molecule type" value="Genomic_DNA"/>
</dbReference>
<dbReference type="EMBL" id="CAFABE010000055">
    <property type="protein sequence ID" value="CAB4830859.1"/>
    <property type="molecule type" value="Genomic_DNA"/>
</dbReference>
<evidence type="ECO:0000313" key="3">
    <source>
        <dbReference type="EMBL" id="CAB4830859.1"/>
    </source>
</evidence>
<evidence type="ECO:0000256" key="1">
    <source>
        <dbReference type="ARBA" id="ARBA00043985"/>
    </source>
</evidence>
<reference evidence="4" key="1">
    <citation type="submission" date="2020-05" db="EMBL/GenBank/DDBJ databases">
        <authorList>
            <person name="Chiriac C."/>
            <person name="Salcher M."/>
            <person name="Ghai R."/>
            <person name="Kavagutti S V."/>
        </authorList>
    </citation>
    <scope>NUCLEOTIDE SEQUENCE</scope>
</reference>
<keyword evidence="2" id="KW-0175">Coiled coil</keyword>
<comment type="similarity">
    <text evidence="1">Belongs to the PspA/Vipp/IM30 family.</text>
</comment>
<accession>A0A6J7D383</accession>
<dbReference type="PANTHER" id="PTHR31088">
    <property type="entry name" value="MEMBRANE-ASSOCIATED PROTEIN VIPP1, CHLOROPLASTIC"/>
    <property type="match status" value="1"/>
</dbReference>
<dbReference type="Pfam" id="PF04012">
    <property type="entry name" value="PspA_IM30"/>
    <property type="match status" value="1"/>
</dbReference>
<name>A0A6J7D383_9ZZZZ</name>
<dbReference type="InterPro" id="IPR007157">
    <property type="entry name" value="PspA_VIPP1"/>
</dbReference>
<protein>
    <submittedName>
        <fullName evidence="4">Unannotated protein</fullName>
    </submittedName>
</protein>
<evidence type="ECO:0000313" key="5">
    <source>
        <dbReference type="EMBL" id="CAB5031061.1"/>
    </source>
</evidence>